<protein>
    <submittedName>
        <fullName evidence="1">Uncharacterized protein</fullName>
    </submittedName>
</protein>
<name>A0A318RQR2_WILLI</name>
<accession>A0A318RQR2</accession>
<gene>
    <name evidence="1" type="ORF">DFR67_103165</name>
</gene>
<dbReference type="Proteomes" id="UP000247591">
    <property type="component" value="Unassembled WGS sequence"/>
</dbReference>
<reference evidence="1 2" key="1">
    <citation type="submission" date="2018-06" db="EMBL/GenBank/DDBJ databases">
        <title>Genomic Encyclopedia of Type Strains, Phase IV (KMG-IV): sequencing the most valuable type-strain genomes for metagenomic binning, comparative biology and taxonomic classification.</title>
        <authorList>
            <person name="Goeker M."/>
        </authorList>
    </citation>
    <scope>NUCLEOTIDE SEQUENCE [LARGE SCALE GENOMIC DNA]</scope>
    <source>
        <strain evidence="1 2">DSM 45521</strain>
    </source>
</reference>
<evidence type="ECO:0000313" key="2">
    <source>
        <dbReference type="Proteomes" id="UP000247591"/>
    </source>
</evidence>
<dbReference type="EMBL" id="QJSP01000003">
    <property type="protein sequence ID" value="PYE19254.1"/>
    <property type="molecule type" value="Genomic_DNA"/>
</dbReference>
<keyword evidence="2" id="KW-1185">Reference proteome</keyword>
<sequence length="112" mass="12552">MTDFSTLGERLPAGDPRGPIAYRHLGIHQDRYDSRLEADRSNQVVRRTATDLEVALLRHVAMLPAEDVDHPDNRTVTTAIHWYGPVAGYTFAAGRQLLIDTRLTTEDTATHD</sequence>
<comment type="caution">
    <text evidence="1">The sequence shown here is derived from an EMBL/GenBank/DDBJ whole genome shotgun (WGS) entry which is preliminary data.</text>
</comment>
<proteinExistence type="predicted"/>
<dbReference type="RefSeq" id="WP_110468486.1">
    <property type="nucleotide sequence ID" value="NZ_QJSP01000003.1"/>
</dbReference>
<organism evidence="1 2">
    <name type="scientific">Williamsia limnetica</name>
    <dbReference type="NCBI Taxonomy" id="882452"/>
    <lineage>
        <taxon>Bacteria</taxon>
        <taxon>Bacillati</taxon>
        <taxon>Actinomycetota</taxon>
        <taxon>Actinomycetes</taxon>
        <taxon>Mycobacteriales</taxon>
        <taxon>Nocardiaceae</taxon>
        <taxon>Williamsia</taxon>
    </lineage>
</organism>
<dbReference type="AlphaFoldDB" id="A0A318RQR2"/>
<evidence type="ECO:0000313" key="1">
    <source>
        <dbReference type="EMBL" id="PYE19254.1"/>
    </source>
</evidence>